<evidence type="ECO:0000313" key="3">
    <source>
        <dbReference type="Proteomes" id="UP000282312"/>
    </source>
</evidence>
<comment type="caution">
    <text evidence="2">The sequence shown here is derived from an EMBL/GenBank/DDBJ whole genome shotgun (WGS) entry which is preliminary data.</text>
</comment>
<evidence type="ECO:0000313" key="2">
    <source>
        <dbReference type="EMBL" id="RQW95395.1"/>
    </source>
</evidence>
<dbReference type="CDD" id="cd00077">
    <property type="entry name" value="HDc"/>
    <property type="match status" value="1"/>
</dbReference>
<dbReference type="NCBIfam" id="TIGR00277">
    <property type="entry name" value="HDIG"/>
    <property type="match status" value="1"/>
</dbReference>
<keyword evidence="3" id="KW-1185">Reference proteome</keyword>
<gene>
    <name evidence="2" type="ORF">DLJ59_32950</name>
</gene>
<dbReference type="InterPro" id="IPR006675">
    <property type="entry name" value="HDIG_dom"/>
</dbReference>
<evidence type="ECO:0000259" key="1">
    <source>
        <dbReference type="Pfam" id="PF01966"/>
    </source>
</evidence>
<accession>A0A3N9W3Q5</accession>
<dbReference type="Pfam" id="PF01966">
    <property type="entry name" value="HD"/>
    <property type="match status" value="1"/>
</dbReference>
<dbReference type="SUPFAM" id="SSF109604">
    <property type="entry name" value="HD-domain/PDEase-like"/>
    <property type="match status" value="1"/>
</dbReference>
<dbReference type="EMBL" id="QGSZ01000361">
    <property type="protein sequence ID" value="RQW95395.1"/>
    <property type="molecule type" value="Genomic_DNA"/>
</dbReference>
<dbReference type="Proteomes" id="UP000282312">
    <property type="component" value="Unassembled WGS sequence"/>
</dbReference>
<dbReference type="GO" id="GO:0016787">
    <property type="term" value="F:hydrolase activity"/>
    <property type="evidence" value="ECO:0007669"/>
    <property type="project" value="UniProtKB-KW"/>
</dbReference>
<dbReference type="AlphaFoldDB" id="A0A3N9W3Q5"/>
<protein>
    <submittedName>
        <fullName evidence="2">Phosphohydrolase</fullName>
    </submittedName>
</protein>
<dbReference type="Gene3D" id="1.10.3210.10">
    <property type="entry name" value="Hypothetical protein af1432"/>
    <property type="match status" value="1"/>
</dbReference>
<dbReference type="InterPro" id="IPR006674">
    <property type="entry name" value="HD_domain"/>
</dbReference>
<proteinExistence type="predicted"/>
<dbReference type="OrthoDB" id="2989229at2"/>
<name>A0A3N9W3Q5_9ACTN</name>
<sequence>MNTSRPSRRAGEAASRCATTVREVSDLTVNAAELAAELLDSPPLARRWAHVQGVGQRATELAVTVAPGDRDLLVAAAWLHDIGYAPDVVDTGLHSLDGARYLRRHGYPPRLVALVAHHTCARIEAAERGLAEQLAPFPFEEGPLMDALVTADLTVGPRGQRIEVAERIEEILQRYPPQSPVHRAIQQAKPLLIAHTRRTLERLDVGV</sequence>
<keyword evidence="2" id="KW-0378">Hydrolase</keyword>
<reference evidence="2 3" key="1">
    <citation type="submission" date="2018-05" db="EMBL/GenBank/DDBJ databases">
        <title>Micromonospora from Atacama Desert.</title>
        <authorList>
            <person name="Carro L."/>
            <person name="Goodfellow M."/>
            <person name="Klenk H.-P."/>
        </authorList>
    </citation>
    <scope>NUCLEOTIDE SEQUENCE [LARGE SCALE GENOMIC DNA]</scope>
    <source>
        <strain evidence="2 3">LB39</strain>
    </source>
</reference>
<feature type="domain" description="HD" evidence="1">
    <location>
        <begin position="47"/>
        <end position="125"/>
    </location>
</feature>
<organism evidence="2 3">
    <name type="scientific">Micromonospora inaquosa</name>
    <dbReference type="NCBI Taxonomy" id="2203716"/>
    <lineage>
        <taxon>Bacteria</taxon>
        <taxon>Bacillati</taxon>
        <taxon>Actinomycetota</taxon>
        <taxon>Actinomycetes</taxon>
        <taxon>Micromonosporales</taxon>
        <taxon>Micromonosporaceae</taxon>
        <taxon>Micromonospora</taxon>
    </lineage>
</organism>
<dbReference type="InterPro" id="IPR003607">
    <property type="entry name" value="HD/PDEase_dom"/>
</dbReference>